<dbReference type="AlphaFoldDB" id="A0AAD7I8S4"/>
<gene>
    <name evidence="1" type="ORF">DFH07DRAFT_842051</name>
</gene>
<accession>A0AAD7I8S4</accession>
<protein>
    <submittedName>
        <fullName evidence="1">Uncharacterized protein</fullName>
    </submittedName>
</protein>
<name>A0AAD7I8S4_9AGAR</name>
<comment type="caution">
    <text evidence="1">The sequence shown here is derived from an EMBL/GenBank/DDBJ whole genome shotgun (WGS) entry which is preliminary data.</text>
</comment>
<organism evidence="1 2">
    <name type="scientific">Mycena maculata</name>
    <dbReference type="NCBI Taxonomy" id="230809"/>
    <lineage>
        <taxon>Eukaryota</taxon>
        <taxon>Fungi</taxon>
        <taxon>Dikarya</taxon>
        <taxon>Basidiomycota</taxon>
        <taxon>Agaricomycotina</taxon>
        <taxon>Agaricomycetes</taxon>
        <taxon>Agaricomycetidae</taxon>
        <taxon>Agaricales</taxon>
        <taxon>Marasmiineae</taxon>
        <taxon>Mycenaceae</taxon>
        <taxon>Mycena</taxon>
    </lineage>
</organism>
<dbReference type="Proteomes" id="UP001215280">
    <property type="component" value="Unassembled WGS sequence"/>
</dbReference>
<dbReference type="EMBL" id="JARJLG010000142">
    <property type="protein sequence ID" value="KAJ7737624.1"/>
    <property type="molecule type" value="Genomic_DNA"/>
</dbReference>
<evidence type="ECO:0000313" key="1">
    <source>
        <dbReference type="EMBL" id="KAJ7737624.1"/>
    </source>
</evidence>
<reference evidence="1" key="1">
    <citation type="submission" date="2023-03" db="EMBL/GenBank/DDBJ databases">
        <title>Massive genome expansion in bonnet fungi (Mycena s.s.) driven by repeated elements and novel gene families across ecological guilds.</title>
        <authorList>
            <consortium name="Lawrence Berkeley National Laboratory"/>
            <person name="Harder C.B."/>
            <person name="Miyauchi S."/>
            <person name="Viragh M."/>
            <person name="Kuo A."/>
            <person name="Thoen E."/>
            <person name="Andreopoulos B."/>
            <person name="Lu D."/>
            <person name="Skrede I."/>
            <person name="Drula E."/>
            <person name="Henrissat B."/>
            <person name="Morin E."/>
            <person name="Kohler A."/>
            <person name="Barry K."/>
            <person name="LaButti K."/>
            <person name="Morin E."/>
            <person name="Salamov A."/>
            <person name="Lipzen A."/>
            <person name="Mereny Z."/>
            <person name="Hegedus B."/>
            <person name="Baldrian P."/>
            <person name="Stursova M."/>
            <person name="Weitz H."/>
            <person name="Taylor A."/>
            <person name="Grigoriev I.V."/>
            <person name="Nagy L.G."/>
            <person name="Martin F."/>
            <person name="Kauserud H."/>
        </authorList>
    </citation>
    <scope>NUCLEOTIDE SEQUENCE</scope>
    <source>
        <strain evidence="1">CBHHK188m</strain>
    </source>
</reference>
<proteinExistence type="predicted"/>
<keyword evidence="2" id="KW-1185">Reference proteome</keyword>
<sequence length="311" mass="34355">MRRAGAICQGSAARVFTNPWGLTVRTYTGFASTAPLVDSDFPQYLSSLYLYGWRMVVSRKQHVLAGDVKPRSQCVSLHSPEGLTRSVIRWNIVSGVEMPSQVTDGRFKVSLLGWLEALLAEQAAKTVPPPLDPVRVPIKPVPLPPAPPIPASPPPSVTAGDVKTYVAPDQERLGPPGNWVHWAIRAVPPTHHGHGLSRLPSLTRAYRFTTPSAARHFLHAAVSLMPVPTPWILAQAWDSNTFGLGPISKLAPNAPFKYGISLADVHFAIDVDNEFYRNWVGRADNIVFPDRYIPKSAMDVWKFRARTFNSW</sequence>
<evidence type="ECO:0000313" key="2">
    <source>
        <dbReference type="Proteomes" id="UP001215280"/>
    </source>
</evidence>